<accession>A0A410DU57</accession>
<sequence>MSRRHRCCCGGYNNCCTPCYTNNCCNNGFNYGPFGCGAGFNNCGGNPCGGYYNNPLFLLLLLSSFRC</sequence>
<gene>
    <name evidence="1" type="ORF">C1I91_13650</name>
</gene>
<evidence type="ECO:0000313" key="2">
    <source>
        <dbReference type="Proteomes" id="UP000286268"/>
    </source>
</evidence>
<protein>
    <submittedName>
        <fullName evidence="1">Uncharacterized protein</fullName>
    </submittedName>
</protein>
<name>A0A410DU57_9CLOT</name>
<reference evidence="1 2" key="1">
    <citation type="submission" date="2018-01" db="EMBL/GenBank/DDBJ databases">
        <title>Genome Sequencing and Assembly of Anaerobacter polyendosporus strain CT4.</title>
        <authorList>
            <person name="Tachaapaikoon C."/>
            <person name="Sutheeworapong S."/>
            <person name="Jenjaroenpun P."/>
            <person name="Wongsurawat T."/>
            <person name="Nookeaw I."/>
            <person name="Cheawchanlertfa P."/>
            <person name="Kosugi A."/>
            <person name="Cheevadhanarak S."/>
            <person name="Ratanakhanokchai K."/>
        </authorList>
    </citation>
    <scope>NUCLEOTIDE SEQUENCE [LARGE SCALE GENOMIC DNA]</scope>
    <source>
        <strain evidence="1 2">CT4</strain>
    </source>
</reference>
<evidence type="ECO:0000313" key="1">
    <source>
        <dbReference type="EMBL" id="QAA32597.1"/>
    </source>
</evidence>
<dbReference type="Proteomes" id="UP000286268">
    <property type="component" value="Chromosome"/>
</dbReference>
<organism evidence="1 2">
    <name type="scientific">Clostridium manihotivorum</name>
    <dbReference type="NCBI Taxonomy" id="2320868"/>
    <lineage>
        <taxon>Bacteria</taxon>
        <taxon>Bacillati</taxon>
        <taxon>Bacillota</taxon>
        <taxon>Clostridia</taxon>
        <taxon>Eubacteriales</taxon>
        <taxon>Clostridiaceae</taxon>
        <taxon>Clostridium</taxon>
    </lineage>
</organism>
<dbReference type="KEGG" id="cmah:C1I91_13650"/>
<proteinExistence type="predicted"/>
<keyword evidence="2" id="KW-1185">Reference proteome</keyword>
<dbReference type="AlphaFoldDB" id="A0A410DU57"/>
<dbReference type="EMBL" id="CP025746">
    <property type="protein sequence ID" value="QAA32597.1"/>
    <property type="molecule type" value="Genomic_DNA"/>
</dbReference>